<dbReference type="Gene3D" id="3.30.70.270">
    <property type="match status" value="1"/>
</dbReference>
<sequence>MRELEAVGLVNRIKCAMCASVPRMHRHKTRPWRLAHDHRQRVHQLCTEPYPNLDVTRTVLVGAREFFTLDWLKGYWQLARHEDPQMYYSFMTPFGVQIPTCVLMGKTDAVRSANRLFTSYLPTYCSMASSPKSSRMYLLRREAQPEEMRLIPQGRVLWRSRLNRRSPAFHAIPSLSRRSANSSTQQIGSAKKTKLISIQLSPVGWDVGHLVWFDKIKEALWAMVTMAHPLADVMVCLYTDTSEGCWRAIASHVPLDALALPLEEHCAFTDISKLWPIMEKEAFAVVESCKPLNYILPRPADLRLFIDHNSCSTFSILPIPQHGKAGIVGQVARETSLTEGSLRQDPQGSRRQPQLHDAYCLWVIETVQTINGLILRAVKTLTCELRLRGTDWHLVLALVQGALNDMPSDRLSGIDPSVCLQPPSG</sequence>
<dbReference type="GeneID" id="20813085"/>
<accession>W4G529</accession>
<dbReference type="STRING" id="112090.W4G529"/>
<organism evidence="1">
    <name type="scientific">Aphanomyces astaci</name>
    <name type="common">Crayfish plague agent</name>
    <dbReference type="NCBI Taxonomy" id="112090"/>
    <lineage>
        <taxon>Eukaryota</taxon>
        <taxon>Sar</taxon>
        <taxon>Stramenopiles</taxon>
        <taxon>Oomycota</taxon>
        <taxon>Saprolegniomycetes</taxon>
        <taxon>Saprolegniales</taxon>
        <taxon>Verrucalvaceae</taxon>
        <taxon>Aphanomyces</taxon>
    </lineage>
</organism>
<dbReference type="PANTHER" id="PTHR33064">
    <property type="entry name" value="POL PROTEIN"/>
    <property type="match status" value="1"/>
</dbReference>
<dbReference type="SUPFAM" id="SSF56672">
    <property type="entry name" value="DNA/RNA polymerases"/>
    <property type="match status" value="2"/>
</dbReference>
<dbReference type="OrthoDB" id="121379at2759"/>
<dbReference type="PANTHER" id="PTHR33064:SF37">
    <property type="entry name" value="RIBONUCLEASE H"/>
    <property type="match status" value="1"/>
</dbReference>
<name>W4G529_APHAT</name>
<protein>
    <submittedName>
        <fullName evidence="1">Uncharacterized protein</fullName>
    </submittedName>
</protein>
<dbReference type="VEuPathDB" id="FungiDB:H257_11089"/>
<dbReference type="Gene3D" id="3.10.10.10">
    <property type="entry name" value="HIV Type 1 Reverse Transcriptase, subunit A, domain 1"/>
    <property type="match status" value="1"/>
</dbReference>
<proteinExistence type="predicted"/>
<dbReference type="InterPro" id="IPR051320">
    <property type="entry name" value="Viral_Replic_Matur_Polypro"/>
</dbReference>
<dbReference type="InterPro" id="IPR043128">
    <property type="entry name" value="Rev_trsase/Diguanyl_cyclase"/>
</dbReference>
<reference evidence="1" key="1">
    <citation type="submission" date="2013-12" db="EMBL/GenBank/DDBJ databases">
        <title>The Genome Sequence of Aphanomyces astaci APO3.</title>
        <authorList>
            <consortium name="The Broad Institute Genomics Platform"/>
            <person name="Russ C."/>
            <person name="Tyler B."/>
            <person name="van West P."/>
            <person name="Dieguez-Uribeondo J."/>
            <person name="Young S.K."/>
            <person name="Zeng Q."/>
            <person name="Gargeya S."/>
            <person name="Fitzgerald M."/>
            <person name="Abouelleil A."/>
            <person name="Alvarado L."/>
            <person name="Chapman S.B."/>
            <person name="Gainer-Dewar J."/>
            <person name="Goldberg J."/>
            <person name="Griggs A."/>
            <person name="Gujja S."/>
            <person name="Hansen M."/>
            <person name="Howarth C."/>
            <person name="Imamovic A."/>
            <person name="Ireland A."/>
            <person name="Larimer J."/>
            <person name="McCowan C."/>
            <person name="Murphy C."/>
            <person name="Pearson M."/>
            <person name="Poon T.W."/>
            <person name="Priest M."/>
            <person name="Roberts A."/>
            <person name="Saif S."/>
            <person name="Shea T."/>
            <person name="Sykes S."/>
            <person name="Wortman J."/>
            <person name="Nusbaum C."/>
            <person name="Birren B."/>
        </authorList>
    </citation>
    <scope>NUCLEOTIDE SEQUENCE [LARGE SCALE GENOMIC DNA]</scope>
    <source>
        <strain evidence="1">APO3</strain>
    </source>
</reference>
<gene>
    <name evidence="1" type="ORF">H257_11089</name>
</gene>
<dbReference type="InterPro" id="IPR043502">
    <property type="entry name" value="DNA/RNA_pol_sf"/>
</dbReference>
<dbReference type="AlphaFoldDB" id="W4G529"/>
<dbReference type="RefSeq" id="XP_009836230.1">
    <property type="nucleotide sequence ID" value="XM_009837928.1"/>
</dbReference>
<evidence type="ECO:0000313" key="1">
    <source>
        <dbReference type="EMBL" id="ETV74124.1"/>
    </source>
</evidence>
<dbReference type="EMBL" id="KI913145">
    <property type="protein sequence ID" value="ETV74124.1"/>
    <property type="molecule type" value="Genomic_DNA"/>
</dbReference>